<evidence type="ECO:0000313" key="2">
    <source>
        <dbReference type="Proteomes" id="UP000325008"/>
    </source>
</evidence>
<organism evidence="1 2">
    <name type="scientific">Pseudozyma antarctica</name>
    <name type="common">Yeast</name>
    <name type="synonym">Candida antarctica</name>
    <dbReference type="NCBI Taxonomy" id="84753"/>
    <lineage>
        <taxon>Eukaryota</taxon>
        <taxon>Fungi</taxon>
        <taxon>Dikarya</taxon>
        <taxon>Basidiomycota</taxon>
        <taxon>Ustilaginomycotina</taxon>
        <taxon>Ustilaginomycetes</taxon>
        <taxon>Ustilaginales</taxon>
        <taxon>Ustilaginaceae</taxon>
        <taxon>Moesziomyces</taxon>
    </lineage>
</organism>
<dbReference type="EMBL" id="OOIQ01000001">
    <property type="protein sequence ID" value="SPO42932.1"/>
    <property type="molecule type" value="Genomic_DNA"/>
</dbReference>
<keyword evidence="2" id="KW-1185">Reference proteome</keyword>
<comment type="caution">
    <text evidence="1">The sequence shown here is derived from an EMBL/GenBank/DDBJ whole genome shotgun (WGS) entry which is preliminary data.</text>
</comment>
<name>A0A5C3FES9_PSEA2</name>
<dbReference type="AlphaFoldDB" id="A0A5C3FES9"/>
<accession>A0A5C3FES9</accession>
<dbReference type="Proteomes" id="UP000325008">
    <property type="component" value="Unassembled WGS sequence"/>
</dbReference>
<evidence type="ECO:0000313" key="1">
    <source>
        <dbReference type="EMBL" id="SPO42932.1"/>
    </source>
</evidence>
<reference evidence="1" key="1">
    <citation type="submission" date="2018-03" db="EMBL/GenBank/DDBJ databases">
        <authorList>
            <person name="Guldener U."/>
        </authorList>
    </citation>
    <scope>NUCLEOTIDE SEQUENCE [LARGE SCALE GENOMIC DNA]</scope>
    <source>
        <strain evidence="1">ATCC34888</strain>
    </source>
</reference>
<sequence>MDLFDLGVSDGAVTEGSAVLNPSVFGIRLVYPTPPPPPDHPSRDVLRSRFPLVAIGRHRASHRLFWLRTVGAALRLIIQASIPQALKL</sequence>
<protein>
    <submittedName>
        <fullName evidence="1">Uncharacterized protein</fullName>
    </submittedName>
</protein>
<gene>
    <name evidence="1" type="ORF">PSANT_00616</name>
</gene>
<proteinExistence type="predicted"/>